<evidence type="ECO:0000313" key="1">
    <source>
        <dbReference type="EMBL" id="PEN14055.1"/>
    </source>
</evidence>
<sequence length="123" mass="13972">MSASIEIYVRDLSKEKAEKWLSNQFGSVEQVRTEPALTYEVDYSGETVRVFVAENIEGGPYTSVWFNGPNLPWTTIRACAKAAFEDLGHEVICDQDGYEQDPWTMTRFSDEGEERIDDSSVSF</sequence>
<dbReference type="RefSeq" id="WP_098075219.1">
    <property type="nucleotide sequence ID" value="NZ_PDEQ01000003.1"/>
</dbReference>
<dbReference type="EMBL" id="PDEQ01000003">
    <property type="protein sequence ID" value="PEN14055.1"/>
    <property type="molecule type" value="Genomic_DNA"/>
</dbReference>
<reference evidence="1 2" key="1">
    <citation type="submission" date="2017-10" db="EMBL/GenBank/DDBJ databases">
        <title>Draft genome of Longibacter Salinarum.</title>
        <authorList>
            <person name="Goh K.M."/>
            <person name="Shamsir M.S."/>
            <person name="Lim S.W."/>
        </authorList>
    </citation>
    <scope>NUCLEOTIDE SEQUENCE [LARGE SCALE GENOMIC DNA]</scope>
    <source>
        <strain evidence="1 2">KCTC 52045</strain>
    </source>
</reference>
<dbReference type="AlphaFoldDB" id="A0A2A8CZE6"/>
<protein>
    <submittedName>
        <fullName evidence="1">Uncharacterized protein</fullName>
    </submittedName>
</protein>
<organism evidence="1 2">
    <name type="scientific">Longibacter salinarum</name>
    <dbReference type="NCBI Taxonomy" id="1850348"/>
    <lineage>
        <taxon>Bacteria</taxon>
        <taxon>Pseudomonadati</taxon>
        <taxon>Rhodothermota</taxon>
        <taxon>Rhodothermia</taxon>
        <taxon>Rhodothermales</taxon>
        <taxon>Salisaetaceae</taxon>
        <taxon>Longibacter</taxon>
    </lineage>
</organism>
<gene>
    <name evidence="1" type="ORF">CRI94_08420</name>
</gene>
<dbReference type="Proteomes" id="UP000220102">
    <property type="component" value="Unassembled WGS sequence"/>
</dbReference>
<accession>A0A2A8CZE6</accession>
<dbReference type="OrthoDB" id="1495305at2"/>
<name>A0A2A8CZE6_9BACT</name>
<keyword evidence="2" id="KW-1185">Reference proteome</keyword>
<proteinExistence type="predicted"/>
<comment type="caution">
    <text evidence="1">The sequence shown here is derived from an EMBL/GenBank/DDBJ whole genome shotgun (WGS) entry which is preliminary data.</text>
</comment>
<evidence type="ECO:0000313" key="2">
    <source>
        <dbReference type="Proteomes" id="UP000220102"/>
    </source>
</evidence>